<dbReference type="InterPro" id="IPR035965">
    <property type="entry name" value="PAS-like_dom_sf"/>
</dbReference>
<evidence type="ECO:0000256" key="2">
    <source>
        <dbReference type="ARBA" id="ARBA00004141"/>
    </source>
</evidence>
<feature type="domain" description="Histidine kinase" evidence="14">
    <location>
        <begin position="345"/>
        <end position="562"/>
    </location>
</feature>
<name>D6THU9_KTERA</name>
<dbReference type="NCBIfam" id="TIGR00229">
    <property type="entry name" value="sensory_box"/>
    <property type="match status" value="1"/>
</dbReference>
<evidence type="ECO:0000256" key="11">
    <source>
        <dbReference type="ARBA" id="ARBA00023012"/>
    </source>
</evidence>
<accession>D6THU9</accession>
<comment type="subcellular location">
    <subcellularLocation>
        <location evidence="2">Membrane</location>
        <topology evidence="2">Multi-pass membrane protein</topology>
    </subcellularLocation>
</comment>
<dbReference type="SUPFAM" id="SSF47384">
    <property type="entry name" value="Homodimeric domain of signal transducing histidine kinase"/>
    <property type="match status" value="1"/>
</dbReference>
<dbReference type="PROSITE" id="PS50109">
    <property type="entry name" value="HIS_KIN"/>
    <property type="match status" value="1"/>
</dbReference>
<dbReference type="InterPro" id="IPR036890">
    <property type="entry name" value="HATPase_C_sf"/>
</dbReference>
<keyword evidence="18" id="KW-1185">Reference proteome</keyword>
<dbReference type="STRING" id="485913.Krac_12561"/>
<dbReference type="Gene3D" id="3.30.450.20">
    <property type="entry name" value="PAS domain"/>
    <property type="match status" value="1"/>
</dbReference>
<proteinExistence type="predicted"/>
<dbReference type="InterPro" id="IPR036097">
    <property type="entry name" value="HisK_dim/P_sf"/>
</dbReference>
<keyword evidence="8 17" id="KW-0418">Kinase</keyword>
<dbReference type="SMART" id="SM00388">
    <property type="entry name" value="HisKA"/>
    <property type="match status" value="1"/>
</dbReference>
<dbReference type="GO" id="GO:0000155">
    <property type="term" value="F:phosphorelay sensor kinase activity"/>
    <property type="evidence" value="ECO:0007669"/>
    <property type="project" value="InterPro"/>
</dbReference>
<keyword evidence="11" id="KW-0902">Two-component regulatory system</keyword>
<dbReference type="PROSITE" id="PS50112">
    <property type="entry name" value="PAS"/>
    <property type="match status" value="1"/>
</dbReference>
<evidence type="ECO:0000259" key="16">
    <source>
        <dbReference type="PROSITE" id="PS50113"/>
    </source>
</evidence>
<feature type="domain" description="PAC" evidence="16">
    <location>
        <begin position="289"/>
        <end position="341"/>
    </location>
</feature>
<dbReference type="InterPro" id="IPR050351">
    <property type="entry name" value="BphY/WalK/GraS-like"/>
</dbReference>
<dbReference type="Pfam" id="PF02518">
    <property type="entry name" value="HATPase_c"/>
    <property type="match status" value="1"/>
</dbReference>
<dbReference type="InterPro" id="IPR003594">
    <property type="entry name" value="HATPase_dom"/>
</dbReference>
<dbReference type="GO" id="GO:0007234">
    <property type="term" value="P:osmosensory signaling via phosphorelay pathway"/>
    <property type="evidence" value="ECO:0007669"/>
    <property type="project" value="TreeGrafter"/>
</dbReference>
<dbReference type="Pfam" id="PF00512">
    <property type="entry name" value="HisKA"/>
    <property type="match status" value="1"/>
</dbReference>
<evidence type="ECO:0000256" key="8">
    <source>
        <dbReference type="ARBA" id="ARBA00022777"/>
    </source>
</evidence>
<evidence type="ECO:0000256" key="13">
    <source>
        <dbReference type="SAM" id="MobiDB-lite"/>
    </source>
</evidence>
<dbReference type="SUPFAM" id="SSF55785">
    <property type="entry name" value="PYP-like sensor domain (PAS domain)"/>
    <property type="match status" value="1"/>
</dbReference>
<evidence type="ECO:0000256" key="3">
    <source>
        <dbReference type="ARBA" id="ARBA00012438"/>
    </source>
</evidence>
<evidence type="ECO:0000313" key="17">
    <source>
        <dbReference type="EMBL" id="EFH90919.1"/>
    </source>
</evidence>
<evidence type="ECO:0000256" key="1">
    <source>
        <dbReference type="ARBA" id="ARBA00000085"/>
    </source>
</evidence>
<dbReference type="GO" id="GO:0016020">
    <property type="term" value="C:membrane"/>
    <property type="evidence" value="ECO:0007669"/>
    <property type="project" value="UniProtKB-SubCell"/>
</dbReference>
<dbReference type="CDD" id="cd00075">
    <property type="entry name" value="HATPase"/>
    <property type="match status" value="1"/>
</dbReference>
<keyword evidence="6" id="KW-0812">Transmembrane</keyword>
<dbReference type="InterPro" id="IPR005467">
    <property type="entry name" value="His_kinase_dom"/>
</dbReference>
<dbReference type="CDD" id="cd00130">
    <property type="entry name" value="PAS"/>
    <property type="match status" value="1"/>
</dbReference>
<dbReference type="FunFam" id="3.30.565.10:FF:000006">
    <property type="entry name" value="Sensor histidine kinase WalK"/>
    <property type="match status" value="1"/>
</dbReference>
<dbReference type="InterPro" id="IPR000700">
    <property type="entry name" value="PAS-assoc_C"/>
</dbReference>
<dbReference type="PANTHER" id="PTHR42878">
    <property type="entry name" value="TWO-COMPONENT HISTIDINE KINASE"/>
    <property type="match status" value="1"/>
</dbReference>
<dbReference type="SUPFAM" id="SSF55874">
    <property type="entry name" value="ATPase domain of HSP90 chaperone/DNA topoisomerase II/histidine kinase"/>
    <property type="match status" value="1"/>
</dbReference>
<dbReference type="InterPro" id="IPR004358">
    <property type="entry name" value="Sig_transdc_His_kin-like_C"/>
</dbReference>
<reference evidence="17 18" key="1">
    <citation type="journal article" date="2011" name="Stand. Genomic Sci.">
        <title>Non-contiguous finished genome sequence and contextual data of the filamentous soil bacterium Ktedonobacter racemifer type strain (SOSP1-21).</title>
        <authorList>
            <person name="Chang Y.J."/>
            <person name="Land M."/>
            <person name="Hauser L."/>
            <person name="Chertkov O."/>
            <person name="Del Rio T.G."/>
            <person name="Nolan M."/>
            <person name="Copeland A."/>
            <person name="Tice H."/>
            <person name="Cheng J.F."/>
            <person name="Lucas S."/>
            <person name="Han C."/>
            <person name="Goodwin L."/>
            <person name="Pitluck S."/>
            <person name="Ivanova N."/>
            <person name="Ovchinikova G."/>
            <person name="Pati A."/>
            <person name="Chen A."/>
            <person name="Palaniappan K."/>
            <person name="Mavromatis K."/>
            <person name="Liolios K."/>
            <person name="Brettin T."/>
            <person name="Fiebig A."/>
            <person name="Rohde M."/>
            <person name="Abt B."/>
            <person name="Goker M."/>
            <person name="Detter J.C."/>
            <person name="Woyke T."/>
            <person name="Bristow J."/>
            <person name="Eisen J.A."/>
            <person name="Markowitz V."/>
            <person name="Hugenholtz P."/>
            <person name="Kyrpides N.C."/>
            <person name="Klenk H.P."/>
            <person name="Lapidus A."/>
        </authorList>
    </citation>
    <scope>NUCLEOTIDE SEQUENCE [LARGE SCALE GENOMIC DNA]</scope>
    <source>
        <strain evidence="18">DSM 44963</strain>
    </source>
</reference>
<comment type="catalytic activity">
    <reaction evidence="1">
        <text>ATP + protein L-histidine = ADP + protein N-phospho-L-histidine.</text>
        <dbReference type="EC" id="2.7.13.3"/>
    </reaction>
</comment>
<evidence type="ECO:0000256" key="12">
    <source>
        <dbReference type="ARBA" id="ARBA00023136"/>
    </source>
</evidence>
<dbReference type="RefSeq" id="WP_007908668.1">
    <property type="nucleotide sequence ID" value="NZ_ADVG01000001.1"/>
</dbReference>
<dbReference type="InterPro" id="IPR003661">
    <property type="entry name" value="HisK_dim/P_dom"/>
</dbReference>
<dbReference type="SMART" id="SM00387">
    <property type="entry name" value="HATPase_c"/>
    <property type="match status" value="1"/>
</dbReference>
<dbReference type="InterPro" id="IPR000014">
    <property type="entry name" value="PAS"/>
</dbReference>
<dbReference type="InterPro" id="IPR013767">
    <property type="entry name" value="PAS_fold"/>
</dbReference>
<evidence type="ECO:0000256" key="10">
    <source>
        <dbReference type="ARBA" id="ARBA00022989"/>
    </source>
</evidence>
<dbReference type="Pfam" id="PF00989">
    <property type="entry name" value="PAS"/>
    <property type="match status" value="1"/>
</dbReference>
<dbReference type="FunFam" id="1.10.287.130:FF:000001">
    <property type="entry name" value="Two-component sensor histidine kinase"/>
    <property type="match status" value="1"/>
</dbReference>
<keyword evidence="5" id="KW-0808">Transferase</keyword>
<sequence>MSWSQSHQSEDLHDQVTLLVGSAIQLLGSDAGVFVISNEAFDPQGNVEYIAYHLRAEVLPDLLQRVQEGLQPTSRHPMVIEILEPDWARRVYSEEQVESNGTQGASGEQCEPEAAASPGPEEDASWHELEGCSLAVFDAAGPLGTLHFLRPTGTRSCFEVHEEKIGARQGTRTYDSDAEEGGEENATLRMFIVQLAASLRCAFKAQALVSEQERLASIFRYSTESLLTVDSALRIIDFNPAMEKLTGWRESEVLGELYFSVLRPRDRQGNELSLQESPILQAFAGQPVVNREIIFTTRDGLPVDVRVTASCVRSARGEPLNGFLTVHDITLEREQEEQRSTFISVVSHELQTPIAIIKGYASTLARAGSRLAPQALQTRLVAIEEEADRLNKLVGNLLYASRIQANGLQMEIAPLDLEPLIETVVRRLKIRYADLQATLEISPDLPSVMADRERIEEVLQNLLDNAIKYSSGQLKITISARATSNEVIVSVRDTGMGISLRDQEQIFKRFRRIGNPLAQSTPGTGLGLYICRAIVEAHGGRIWVESTLRQGSTFSFSLPREKQAQLPMVVF</sequence>
<dbReference type="GO" id="GO:0006355">
    <property type="term" value="P:regulation of DNA-templated transcription"/>
    <property type="evidence" value="ECO:0007669"/>
    <property type="project" value="InterPro"/>
</dbReference>
<dbReference type="CDD" id="cd00082">
    <property type="entry name" value="HisKA"/>
    <property type="match status" value="1"/>
</dbReference>
<evidence type="ECO:0000256" key="5">
    <source>
        <dbReference type="ARBA" id="ARBA00022679"/>
    </source>
</evidence>
<dbReference type="eggNOG" id="COG5002">
    <property type="taxonomic scope" value="Bacteria"/>
</dbReference>
<gene>
    <name evidence="17" type="ORF">Krac_12561</name>
</gene>
<dbReference type="GO" id="GO:0030295">
    <property type="term" value="F:protein kinase activator activity"/>
    <property type="evidence" value="ECO:0007669"/>
    <property type="project" value="TreeGrafter"/>
</dbReference>
<protein>
    <recommendedName>
        <fullName evidence="3">histidine kinase</fullName>
        <ecNumber evidence="3">2.7.13.3</ecNumber>
    </recommendedName>
</protein>
<feature type="region of interest" description="Disordered" evidence="13">
    <location>
        <begin position="93"/>
        <end position="124"/>
    </location>
</feature>
<dbReference type="Gene3D" id="1.10.287.130">
    <property type="match status" value="1"/>
</dbReference>
<evidence type="ECO:0000256" key="9">
    <source>
        <dbReference type="ARBA" id="ARBA00022840"/>
    </source>
</evidence>
<evidence type="ECO:0000259" key="15">
    <source>
        <dbReference type="PROSITE" id="PS50112"/>
    </source>
</evidence>
<dbReference type="PANTHER" id="PTHR42878:SF7">
    <property type="entry name" value="SENSOR HISTIDINE KINASE GLRK"/>
    <property type="match status" value="1"/>
</dbReference>
<evidence type="ECO:0000259" key="14">
    <source>
        <dbReference type="PROSITE" id="PS50109"/>
    </source>
</evidence>
<dbReference type="Proteomes" id="UP000004508">
    <property type="component" value="Unassembled WGS sequence"/>
</dbReference>
<comment type="caution">
    <text evidence="17">The sequence shown here is derived from an EMBL/GenBank/DDBJ whole genome shotgun (WGS) entry which is preliminary data.</text>
</comment>
<organism evidence="17 18">
    <name type="scientific">Ktedonobacter racemifer DSM 44963</name>
    <dbReference type="NCBI Taxonomy" id="485913"/>
    <lineage>
        <taxon>Bacteria</taxon>
        <taxon>Bacillati</taxon>
        <taxon>Chloroflexota</taxon>
        <taxon>Ktedonobacteria</taxon>
        <taxon>Ktedonobacterales</taxon>
        <taxon>Ktedonobacteraceae</taxon>
        <taxon>Ktedonobacter</taxon>
    </lineage>
</organism>
<dbReference type="GO" id="GO:0000156">
    <property type="term" value="F:phosphorelay response regulator activity"/>
    <property type="evidence" value="ECO:0007669"/>
    <property type="project" value="TreeGrafter"/>
</dbReference>
<dbReference type="PRINTS" id="PR00344">
    <property type="entry name" value="BCTRLSENSOR"/>
</dbReference>
<keyword evidence="4" id="KW-0597">Phosphoprotein</keyword>
<dbReference type="EC" id="2.7.13.3" evidence="3"/>
<keyword evidence="7" id="KW-0547">Nucleotide-binding</keyword>
<dbReference type="OrthoDB" id="9777816at2"/>
<evidence type="ECO:0000256" key="6">
    <source>
        <dbReference type="ARBA" id="ARBA00022692"/>
    </source>
</evidence>
<evidence type="ECO:0000313" key="18">
    <source>
        <dbReference type="Proteomes" id="UP000004508"/>
    </source>
</evidence>
<dbReference type="PROSITE" id="PS50113">
    <property type="entry name" value="PAC"/>
    <property type="match status" value="1"/>
</dbReference>
<feature type="domain" description="PAS" evidence="15">
    <location>
        <begin position="211"/>
        <end position="268"/>
    </location>
</feature>
<evidence type="ECO:0000256" key="7">
    <source>
        <dbReference type="ARBA" id="ARBA00022741"/>
    </source>
</evidence>
<dbReference type="GO" id="GO:0005524">
    <property type="term" value="F:ATP binding"/>
    <property type="evidence" value="ECO:0007669"/>
    <property type="project" value="UniProtKB-KW"/>
</dbReference>
<keyword evidence="12" id="KW-0472">Membrane</keyword>
<keyword evidence="9" id="KW-0067">ATP-binding</keyword>
<dbReference type="SMART" id="SM00091">
    <property type="entry name" value="PAS"/>
    <property type="match status" value="1"/>
</dbReference>
<evidence type="ECO:0000256" key="4">
    <source>
        <dbReference type="ARBA" id="ARBA00022553"/>
    </source>
</evidence>
<dbReference type="AlphaFoldDB" id="D6THU9"/>
<dbReference type="Gene3D" id="3.30.565.10">
    <property type="entry name" value="Histidine kinase-like ATPase, C-terminal domain"/>
    <property type="match status" value="1"/>
</dbReference>
<dbReference type="InParanoid" id="D6THU9"/>
<keyword evidence="10" id="KW-1133">Transmembrane helix</keyword>
<dbReference type="EMBL" id="ADVG01000001">
    <property type="protein sequence ID" value="EFH90919.1"/>
    <property type="molecule type" value="Genomic_DNA"/>
</dbReference>